<evidence type="ECO:0000313" key="1">
    <source>
        <dbReference type="EMBL" id="GAA4833480.1"/>
    </source>
</evidence>
<gene>
    <name evidence="1" type="ORF">GCM10023235_04960</name>
</gene>
<sequence>MPGTEGTISGVFALVGTLTGAAAAHLFQRRAAGQALRSGREEWLRRQRLEAYSAFAGTVLSFRRAQHRRARERLRGTPEAESAAVADESRHLRAAAWESYYRLRMLARSPAITELAERAVQEAAAVRSAADGGDLDRRAATARDAVTRFSDLAGEQIRP</sequence>
<organism evidence="1 2">
    <name type="scientific">Kitasatospora terrestris</name>
    <dbReference type="NCBI Taxonomy" id="258051"/>
    <lineage>
        <taxon>Bacteria</taxon>
        <taxon>Bacillati</taxon>
        <taxon>Actinomycetota</taxon>
        <taxon>Actinomycetes</taxon>
        <taxon>Kitasatosporales</taxon>
        <taxon>Streptomycetaceae</taxon>
        <taxon>Kitasatospora</taxon>
    </lineage>
</organism>
<reference evidence="2" key="1">
    <citation type="journal article" date="2019" name="Int. J. Syst. Evol. Microbiol.">
        <title>The Global Catalogue of Microorganisms (GCM) 10K type strain sequencing project: providing services to taxonomists for standard genome sequencing and annotation.</title>
        <authorList>
            <consortium name="The Broad Institute Genomics Platform"/>
            <consortium name="The Broad Institute Genome Sequencing Center for Infectious Disease"/>
            <person name="Wu L."/>
            <person name="Ma J."/>
        </authorList>
    </citation>
    <scope>NUCLEOTIDE SEQUENCE [LARGE SCALE GENOMIC DNA]</scope>
    <source>
        <strain evidence="2">JCM 13006</strain>
    </source>
</reference>
<dbReference type="EMBL" id="BAABIS010000001">
    <property type="protein sequence ID" value="GAA4833480.1"/>
    <property type="molecule type" value="Genomic_DNA"/>
</dbReference>
<keyword evidence="2" id="KW-1185">Reference proteome</keyword>
<name>A0ABP9DBV5_9ACTN</name>
<proteinExistence type="predicted"/>
<comment type="caution">
    <text evidence="1">The sequence shown here is derived from an EMBL/GenBank/DDBJ whole genome shotgun (WGS) entry which is preliminary data.</text>
</comment>
<accession>A0ABP9DBV5</accession>
<evidence type="ECO:0008006" key="3">
    <source>
        <dbReference type="Google" id="ProtNLM"/>
    </source>
</evidence>
<evidence type="ECO:0000313" key="2">
    <source>
        <dbReference type="Proteomes" id="UP001501752"/>
    </source>
</evidence>
<protein>
    <recommendedName>
        <fullName evidence="3">Protein kilB</fullName>
    </recommendedName>
</protein>
<dbReference type="RefSeq" id="WP_345695087.1">
    <property type="nucleotide sequence ID" value="NZ_BAABIS010000001.1"/>
</dbReference>
<dbReference type="Proteomes" id="UP001501752">
    <property type="component" value="Unassembled WGS sequence"/>
</dbReference>